<dbReference type="PANTHER" id="PTHR14085:SF3">
    <property type="entry name" value="WD REPEAT-CONTAINING PROTEIN 46"/>
    <property type="match status" value="1"/>
</dbReference>
<evidence type="ECO:0000256" key="4">
    <source>
        <dbReference type="ARBA" id="ARBA00022574"/>
    </source>
</evidence>
<dbReference type="Gene3D" id="2.130.10.10">
    <property type="entry name" value="YVTN repeat-like/Quinoprotein amine dehydrogenase"/>
    <property type="match status" value="1"/>
</dbReference>
<proteinExistence type="predicted"/>
<comment type="subcellular location">
    <subcellularLocation>
        <location evidence="2">Nucleus</location>
        <location evidence="2">Nucleolus</location>
    </subcellularLocation>
</comment>
<dbReference type="Pfam" id="PF00400">
    <property type="entry name" value="WD40"/>
    <property type="match status" value="1"/>
</dbReference>
<dbReference type="SMART" id="SM01033">
    <property type="entry name" value="BING4CT"/>
    <property type="match status" value="1"/>
</dbReference>
<protein>
    <recommendedName>
        <fullName evidence="7">U three protein 7</fullName>
    </recommendedName>
</protein>
<dbReference type="OrthoDB" id="10251154at2759"/>
<dbReference type="PROSITE" id="PS50082">
    <property type="entry name" value="WD_REPEATS_2"/>
    <property type="match status" value="1"/>
</dbReference>
<dbReference type="AlphaFoldDB" id="A0A1E3QDZ7"/>
<evidence type="ECO:0000256" key="8">
    <source>
        <dbReference type="PROSITE-ProRule" id="PRU00221"/>
    </source>
</evidence>
<dbReference type="Pfam" id="PF08149">
    <property type="entry name" value="BING4CT"/>
    <property type="match status" value="1"/>
</dbReference>
<dbReference type="PANTHER" id="PTHR14085">
    <property type="entry name" value="WD-REPEAT PROTEIN BING4"/>
    <property type="match status" value="1"/>
</dbReference>
<dbReference type="InterPro" id="IPR019775">
    <property type="entry name" value="WD40_repeat_CS"/>
</dbReference>
<dbReference type="STRING" id="675824.A0A1E3QDZ7"/>
<evidence type="ECO:0000313" key="11">
    <source>
        <dbReference type="Proteomes" id="UP000094385"/>
    </source>
</evidence>
<dbReference type="InterPro" id="IPR036322">
    <property type="entry name" value="WD40_repeat_dom_sf"/>
</dbReference>
<dbReference type="InterPro" id="IPR015943">
    <property type="entry name" value="WD40/YVTN_repeat-like_dom_sf"/>
</dbReference>
<dbReference type="GO" id="GO:0000480">
    <property type="term" value="P:endonucleolytic cleavage in 5'-ETS of tricistronic rRNA transcript (SSU-rRNA, 5.8S rRNA, LSU-rRNA)"/>
    <property type="evidence" value="ECO:0007669"/>
    <property type="project" value="EnsemblFungi"/>
</dbReference>
<keyword evidence="11" id="KW-1185">Reference proteome</keyword>
<dbReference type="GO" id="GO:0000447">
    <property type="term" value="P:endonucleolytic cleavage in ITS1 to separate SSU-rRNA from 5.8S rRNA and LSU-rRNA from tricistronic rRNA transcript (SSU-rRNA, 5.8S rRNA, LSU-rRNA)"/>
    <property type="evidence" value="ECO:0007669"/>
    <property type="project" value="EnsemblFungi"/>
</dbReference>
<organism evidence="10 11">
    <name type="scientific">Lipomyces starkeyi NRRL Y-11557</name>
    <dbReference type="NCBI Taxonomy" id="675824"/>
    <lineage>
        <taxon>Eukaryota</taxon>
        <taxon>Fungi</taxon>
        <taxon>Dikarya</taxon>
        <taxon>Ascomycota</taxon>
        <taxon>Saccharomycotina</taxon>
        <taxon>Lipomycetes</taxon>
        <taxon>Lipomycetales</taxon>
        <taxon>Lipomycetaceae</taxon>
        <taxon>Lipomyces</taxon>
    </lineage>
</organism>
<comment type="function">
    <text evidence="1">Involved in nucleolar processing of pre-18S ribosomal RNA.</text>
</comment>
<dbReference type="GO" id="GO:0032040">
    <property type="term" value="C:small-subunit processome"/>
    <property type="evidence" value="ECO:0007669"/>
    <property type="project" value="EnsemblFungi"/>
</dbReference>
<keyword evidence="3" id="KW-0698">rRNA processing</keyword>
<keyword evidence="6" id="KW-0539">Nucleus</keyword>
<dbReference type="PROSITE" id="PS00678">
    <property type="entry name" value="WD_REPEATS_1"/>
    <property type="match status" value="1"/>
</dbReference>
<dbReference type="GO" id="GO:0030686">
    <property type="term" value="C:90S preribosome"/>
    <property type="evidence" value="ECO:0007669"/>
    <property type="project" value="TreeGrafter"/>
</dbReference>
<evidence type="ECO:0000256" key="1">
    <source>
        <dbReference type="ARBA" id="ARBA00004099"/>
    </source>
</evidence>
<dbReference type="SMART" id="SM00320">
    <property type="entry name" value="WD40"/>
    <property type="match status" value="4"/>
</dbReference>
<dbReference type="PROSITE" id="PS50294">
    <property type="entry name" value="WD_REPEATS_REGION"/>
    <property type="match status" value="1"/>
</dbReference>
<dbReference type="FunFam" id="2.130.10.10:FF:000378">
    <property type="entry name" value="U3 small nucleolar RNA-associated protein 7"/>
    <property type="match status" value="1"/>
</dbReference>
<evidence type="ECO:0000259" key="9">
    <source>
        <dbReference type="SMART" id="SM01033"/>
    </source>
</evidence>
<dbReference type="InterPro" id="IPR040315">
    <property type="entry name" value="WDR46/Utp7"/>
</dbReference>
<evidence type="ECO:0000256" key="5">
    <source>
        <dbReference type="ARBA" id="ARBA00022737"/>
    </source>
</evidence>
<evidence type="ECO:0000256" key="2">
    <source>
        <dbReference type="ARBA" id="ARBA00004604"/>
    </source>
</evidence>
<evidence type="ECO:0000313" key="10">
    <source>
        <dbReference type="EMBL" id="ODQ75850.1"/>
    </source>
</evidence>
<evidence type="ECO:0000256" key="3">
    <source>
        <dbReference type="ARBA" id="ARBA00022552"/>
    </source>
</evidence>
<dbReference type="EMBL" id="KV454290">
    <property type="protein sequence ID" value="ODQ75850.1"/>
    <property type="molecule type" value="Genomic_DNA"/>
</dbReference>
<sequence length="540" mass="61216">MSAVETSERLGPTEAGRINTGLDIFGSIYSRTVTNKNVKIKDRKLRANIKRTDQKYKDAIRAAKSTELLLQEDAGFLEAEGMEKTYKFTQDELIKHVDVTTANKGFELKLEHFGPYEMDYMRNGRKLLLGGRKGHVAAFDFREGTLDTELHVNETVRDVKYLHNDQYFAVAQKKYVYIYDKSGTEIHCLKKHIEVTNMEFLPYHFLLATVGNAGWLKYQDVSTGEQVCEFRTKMGPTTSMTQNPYNAIIHLGHTNGTVSLWAPSSSTSLVRILSHKGPVRASSVDRGGRYMATAGADCQLKIWDVRMYKEVHAYYTPTPPTALDISDRGLLAVSWGPHVTIWKDAFRTKQKSPYMTHLSPGSTVNDIRFCPFDDLLGFGHDEGFTSLIVPGAGEPNFDALEINPYETLQQRREAEVHGLLNKLKPEMIALDPNFIGNVDPRAPDERKQALVLETTDETDKKISNADAKLQPKAKMRGKNSALRRYLRKKSKNVIDERKVRVEAALEREKRMRQNNLKRRKGLSIDERKLGPALARFGKSQ</sequence>
<accession>A0A1E3QDZ7</accession>
<keyword evidence="5" id="KW-0677">Repeat</keyword>
<dbReference type="GO" id="GO:0030688">
    <property type="term" value="C:preribosome, small subunit precursor"/>
    <property type="evidence" value="ECO:0007669"/>
    <property type="project" value="EnsemblFungi"/>
</dbReference>
<reference evidence="10 11" key="1">
    <citation type="journal article" date="2016" name="Proc. Natl. Acad. Sci. U.S.A.">
        <title>Comparative genomics of biotechnologically important yeasts.</title>
        <authorList>
            <person name="Riley R."/>
            <person name="Haridas S."/>
            <person name="Wolfe K.H."/>
            <person name="Lopes M.R."/>
            <person name="Hittinger C.T."/>
            <person name="Goeker M."/>
            <person name="Salamov A.A."/>
            <person name="Wisecaver J.H."/>
            <person name="Long T.M."/>
            <person name="Calvey C.H."/>
            <person name="Aerts A.L."/>
            <person name="Barry K.W."/>
            <person name="Choi C."/>
            <person name="Clum A."/>
            <person name="Coughlan A.Y."/>
            <person name="Deshpande S."/>
            <person name="Douglass A.P."/>
            <person name="Hanson S.J."/>
            <person name="Klenk H.-P."/>
            <person name="LaButti K.M."/>
            <person name="Lapidus A."/>
            <person name="Lindquist E.A."/>
            <person name="Lipzen A.M."/>
            <person name="Meier-Kolthoff J.P."/>
            <person name="Ohm R.A."/>
            <person name="Otillar R.P."/>
            <person name="Pangilinan J.L."/>
            <person name="Peng Y."/>
            <person name="Rokas A."/>
            <person name="Rosa C.A."/>
            <person name="Scheuner C."/>
            <person name="Sibirny A.A."/>
            <person name="Slot J.C."/>
            <person name="Stielow J.B."/>
            <person name="Sun H."/>
            <person name="Kurtzman C.P."/>
            <person name="Blackwell M."/>
            <person name="Grigoriev I.V."/>
            <person name="Jeffries T.W."/>
        </authorList>
    </citation>
    <scope>NUCLEOTIDE SEQUENCE [LARGE SCALE GENOMIC DNA]</scope>
    <source>
        <strain evidence="10 11">NRRL Y-11557</strain>
    </source>
</reference>
<feature type="repeat" description="WD" evidence="8">
    <location>
        <begin position="272"/>
        <end position="313"/>
    </location>
</feature>
<dbReference type="InterPro" id="IPR001680">
    <property type="entry name" value="WD40_rpt"/>
</dbReference>
<feature type="domain" description="BING4 C-terminal" evidence="9">
    <location>
        <begin position="353"/>
        <end position="432"/>
    </location>
</feature>
<name>A0A1E3QDZ7_LIPST</name>
<evidence type="ECO:0000256" key="6">
    <source>
        <dbReference type="ARBA" id="ARBA00023242"/>
    </source>
</evidence>
<dbReference type="SUPFAM" id="SSF50978">
    <property type="entry name" value="WD40 repeat-like"/>
    <property type="match status" value="1"/>
</dbReference>
<keyword evidence="4 8" id="KW-0853">WD repeat</keyword>
<evidence type="ECO:0000256" key="7">
    <source>
        <dbReference type="ARBA" id="ARBA00076453"/>
    </source>
</evidence>
<dbReference type="GO" id="GO:0000472">
    <property type="term" value="P:endonucleolytic cleavage to generate mature 5'-end of SSU-rRNA from (SSU-rRNA, 5.8S rRNA, LSU-rRNA)"/>
    <property type="evidence" value="ECO:0007669"/>
    <property type="project" value="EnsemblFungi"/>
</dbReference>
<dbReference type="InterPro" id="IPR012952">
    <property type="entry name" value="BING4_C_dom"/>
</dbReference>
<dbReference type="Proteomes" id="UP000094385">
    <property type="component" value="Unassembled WGS sequence"/>
</dbReference>
<gene>
    <name evidence="10" type="ORF">LIPSTDRAFT_102600</name>
</gene>